<dbReference type="InterPro" id="IPR029063">
    <property type="entry name" value="SAM-dependent_MTases_sf"/>
</dbReference>
<comment type="caution">
    <text evidence="2">The sequence shown here is derived from an EMBL/GenBank/DDBJ whole genome shotgun (WGS) entry which is preliminary data.</text>
</comment>
<evidence type="ECO:0000256" key="1">
    <source>
        <dbReference type="ARBA" id="ARBA00023115"/>
    </source>
</evidence>
<dbReference type="EMBL" id="BAABCW010000011">
    <property type="protein sequence ID" value="GAA3512535.1"/>
    <property type="molecule type" value="Genomic_DNA"/>
</dbReference>
<protein>
    <submittedName>
        <fullName evidence="2">Methyltransferase domain-containing protein</fullName>
    </submittedName>
</protein>
<keyword evidence="1" id="KW-0620">Polyamine biosynthesis</keyword>
<dbReference type="GO" id="GO:0032259">
    <property type="term" value="P:methylation"/>
    <property type="evidence" value="ECO:0007669"/>
    <property type="project" value="UniProtKB-KW"/>
</dbReference>
<gene>
    <name evidence="2" type="ORF">GCM10022393_27880</name>
</gene>
<dbReference type="PANTHER" id="PTHR43317">
    <property type="entry name" value="THERMOSPERMINE SYNTHASE ACAULIS5"/>
    <property type="match status" value="1"/>
</dbReference>
<keyword evidence="2" id="KW-0489">Methyltransferase</keyword>
<keyword evidence="2" id="KW-0808">Transferase</keyword>
<dbReference type="PANTHER" id="PTHR43317:SF1">
    <property type="entry name" value="THERMOSPERMINE SYNTHASE ACAULIS5"/>
    <property type="match status" value="1"/>
</dbReference>
<dbReference type="Gene3D" id="3.40.50.150">
    <property type="entry name" value="Vaccinia Virus protein VP39"/>
    <property type="match status" value="1"/>
</dbReference>
<reference evidence="3" key="1">
    <citation type="journal article" date="2019" name="Int. J. Syst. Evol. Microbiol.">
        <title>The Global Catalogue of Microorganisms (GCM) 10K type strain sequencing project: providing services to taxonomists for standard genome sequencing and annotation.</title>
        <authorList>
            <consortium name="The Broad Institute Genomics Platform"/>
            <consortium name="The Broad Institute Genome Sequencing Center for Infectious Disease"/>
            <person name="Wu L."/>
            <person name="Ma J."/>
        </authorList>
    </citation>
    <scope>NUCLEOTIDE SEQUENCE [LARGE SCALE GENOMIC DNA]</scope>
    <source>
        <strain evidence="3">JCM 17106</strain>
    </source>
</reference>
<accession>A0ABP6UM50</accession>
<dbReference type="SUPFAM" id="SSF53335">
    <property type="entry name" value="S-adenosyl-L-methionine-dependent methyltransferases"/>
    <property type="match status" value="1"/>
</dbReference>
<evidence type="ECO:0000313" key="3">
    <source>
        <dbReference type="Proteomes" id="UP001500459"/>
    </source>
</evidence>
<evidence type="ECO:0000313" key="2">
    <source>
        <dbReference type="EMBL" id="GAA3512535.1"/>
    </source>
</evidence>
<sequence>MKKIISYIWPVTKKIKSNINGILEITWIDGKKVLDSKNANYSYGSLQRLLSYGISKINLQYDSEILLLGLGGGSVIQSLRKNFKHTGKITAVEIDEMIIEIAKQEFNIVEDESLTIICDDAIAYVETCQQKFDLIIIDLFIDTIVPDQFYKSDFWNNLILLTKPKGHVIFNAGINLKEKTNIEYLINHYQSKIKFTKHDEVEGSNIVLIGEFKN</sequence>
<dbReference type="RefSeq" id="WP_344928431.1">
    <property type="nucleotide sequence ID" value="NZ_BAABCW010000011.1"/>
</dbReference>
<keyword evidence="3" id="KW-1185">Reference proteome</keyword>
<dbReference type="Proteomes" id="UP001500459">
    <property type="component" value="Unassembled WGS sequence"/>
</dbReference>
<proteinExistence type="predicted"/>
<dbReference type="CDD" id="cd02440">
    <property type="entry name" value="AdoMet_MTases"/>
    <property type="match status" value="1"/>
</dbReference>
<organism evidence="2 3">
    <name type="scientific">Aquimarina addita</name>
    <dbReference type="NCBI Taxonomy" id="870485"/>
    <lineage>
        <taxon>Bacteria</taxon>
        <taxon>Pseudomonadati</taxon>
        <taxon>Bacteroidota</taxon>
        <taxon>Flavobacteriia</taxon>
        <taxon>Flavobacteriales</taxon>
        <taxon>Flavobacteriaceae</taxon>
        <taxon>Aquimarina</taxon>
    </lineage>
</organism>
<dbReference type="Pfam" id="PF01564">
    <property type="entry name" value="Spermine_synth"/>
    <property type="match status" value="1"/>
</dbReference>
<dbReference type="GO" id="GO:0008168">
    <property type="term" value="F:methyltransferase activity"/>
    <property type="evidence" value="ECO:0007669"/>
    <property type="project" value="UniProtKB-KW"/>
</dbReference>
<name>A0ABP6UM50_9FLAO</name>